<keyword evidence="1" id="KW-0472">Membrane</keyword>
<feature type="transmembrane region" description="Helical" evidence="1">
    <location>
        <begin position="45"/>
        <end position="63"/>
    </location>
</feature>
<sequence length="157" mass="17212">MRRGGDRMRAIYLTYLAWFIALTIGLPLVLMAVEAVTGFDISSSAVSIIPAMIAAHLSGISFVKRFERVPEKSESWRFTFVAFGLLVVATLVLTAGFLMVFPDLQSEVAGMMDPGVLAIFAAMMAVILLVLFVTTRIFFGLGARTQFKALARQREKG</sequence>
<reference evidence="2 3" key="1">
    <citation type="submission" date="2016-11" db="EMBL/GenBank/DDBJ databases">
        <title>A multilocus sequence analysis scheme for characterization of bacteria in the genus Thioclava.</title>
        <authorList>
            <person name="Liu Y."/>
            <person name="Shao Z."/>
        </authorList>
    </citation>
    <scope>NUCLEOTIDE SEQUENCE [LARGE SCALE GENOMIC DNA]</scope>
    <source>
        <strain evidence="2 3">11.10-0-13</strain>
    </source>
</reference>
<dbReference type="InterPro" id="IPR047730">
    <property type="entry name" value="ABZJ_00895-like"/>
</dbReference>
<dbReference type="EMBL" id="MPZS01000001">
    <property type="protein sequence ID" value="OOY13672.1"/>
    <property type="molecule type" value="Genomic_DNA"/>
</dbReference>
<evidence type="ECO:0000256" key="1">
    <source>
        <dbReference type="SAM" id="Phobius"/>
    </source>
</evidence>
<keyword evidence="1" id="KW-0812">Transmembrane</keyword>
<dbReference type="NCBIfam" id="NF038216">
    <property type="entry name" value="ABZJ_00895_fam"/>
    <property type="match status" value="1"/>
</dbReference>
<accession>A0ABX3MQF7</accession>
<organism evidence="2 3">
    <name type="scientific">Thioclava marina</name>
    <dbReference type="NCBI Taxonomy" id="1915077"/>
    <lineage>
        <taxon>Bacteria</taxon>
        <taxon>Pseudomonadati</taxon>
        <taxon>Pseudomonadota</taxon>
        <taxon>Alphaproteobacteria</taxon>
        <taxon>Rhodobacterales</taxon>
        <taxon>Paracoccaceae</taxon>
        <taxon>Thioclava</taxon>
    </lineage>
</organism>
<evidence type="ECO:0000313" key="2">
    <source>
        <dbReference type="EMBL" id="OOY13672.1"/>
    </source>
</evidence>
<feature type="transmembrane region" description="Helical" evidence="1">
    <location>
        <begin position="12"/>
        <end position="33"/>
    </location>
</feature>
<evidence type="ECO:0000313" key="3">
    <source>
        <dbReference type="Proteomes" id="UP000242224"/>
    </source>
</evidence>
<proteinExistence type="predicted"/>
<feature type="transmembrane region" description="Helical" evidence="1">
    <location>
        <begin position="75"/>
        <end position="101"/>
    </location>
</feature>
<evidence type="ECO:0008006" key="4">
    <source>
        <dbReference type="Google" id="ProtNLM"/>
    </source>
</evidence>
<comment type="caution">
    <text evidence="2">The sequence shown here is derived from an EMBL/GenBank/DDBJ whole genome shotgun (WGS) entry which is preliminary data.</text>
</comment>
<protein>
    <recommendedName>
        <fullName evidence="4">Transmembrane protein</fullName>
    </recommendedName>
</protein>
<feature type="transmembrane region" description="Helical" evidence="1">
    <location>
        <begin position="116"/>
        <end position="139"/>
    </location>
</feature>
<gene>
    <name evidence="2" type="ORF">BMG00_07885</name>
</gene>
<name>A0ABX3MQF7_9RHOB</name>
<dbReference type="Proteomes" id="UP000242224">
    <property type="component" value="Unassembled WGS sequence"/>
</dbReference>
<keyword evidence="3" id="KW-1185">Reference proteome</keyword>
<keyword evidence="1" id="KW-1133">Transmembrane helix</keyword>